<proteinExistence type="predicted"/>
<gene>
    <name evidence="2" type="ORF">BIY22_10335</name>
</gene>
<dbReference type="AlphaFoldDB" id="A0A1Q9HC72"/>
<organism evidence="2 3">
    <name type="scientific">Vibrio panuliri</name>
    <dbReference type="NCBI Taxonomy" id="1381081"/>
    <lineage>
        <taxon>Bacteria</taxon>
        <taxon>Pseudomonadati</taxon>
        <taxon>Pseudomonadota</taxon>
        <taxon>Gammaproteobacteria</taxon>
        <taxon>Vibrionales</taxon>
        <taxon>Vibrionaceae</taxon>
        <taxon>Vibrio</taxon>
    </lineage>
</organism>
<keyword evidence="1" id="KW-0472">Membrane</keyword>
<dbReference type="NCBIfam" id="TIGR02532">
    <property type="entry name" value="IV_pilin_GFxxxE"/>
    <property type="match status" value="1"/>
</dbReference>
<evidence type="ECO:0000313" key="2">
    <source>
        <dbReference type="EMBL" id="OLQ86966.1"/>
    </source>
</evidence>
<dbReference type="OrthoDB" id="5918972at2"/>
<keyword evidence="1" id="KW-1133">Transmembrane helix</keyword>
<reference evidence="2 3" key="1">
    <citation type="submission" date="2016-09" db="EMBL/GenBank/DDBJ databases">
        <title>Genomic Taxonomy of the Vibrionaceae.</title>
        <authorList>
            <person name="Gonzalez-Castillo A."/>
            <person name="Gomez-Gil B."/>
            <person name="Enciso-Ibarra K."/>
        </authorList>
    </citation>
    <scope>NUCLEOTIDE SEQUENCE [LARGE SCALE GENOMIC DNA]</scope>
    <source>
        <strain evidence="2 3">CAIM 703</strain>
    </source>
</reference>
<dbReference type="STRING" id="1381081.BIY22_10335"/>
<sequence length="152" mass="16154">MNIRKRLGFTLVELIIVIILLAILSLYAASRYIGVGSFSALVIQDSVISIARQVQLNRMHSNVTDANDSLRLSISSHCFGSVEGCAHPDGRSDWVAEDDVTFSSPVSEISFDLLGNPQGIASSGVEITIHGQGSQAIVSICANGLISKSGCY</sequence>
<comment type="caution">
    <text evidence="2">The sequence shown here is derived from an EMBL/GenBank/DDBJ whole genome shotgun (WGS) entry which is preliminary data.</text>
</comment>
<dbReference type="Pfam" id="PF07963">
    <property type="entry name" value="N_methyl"/>
    <property type="match status" value="1"/>
</dbReference>
<evidence type="ECO:0000313" key="3">
    <source>
        <dbReference type="Proteomes" id="UP000186313"/>
    </source>
</evidence>
<dbReference type="Proteomes" id="UP000186313">
    <property type="component" value="Unassembled WGS sequence"/>
</dbReference>
<accession>A0A1Q9HC72</accession>
<dbReference type="InterPro" id="IPR012902">
    <property type="entry name" value="N_methyl_site"/>
</dbReference>
<dbReference type="RefSeq" id="WP_075709780.1">
    <property type="nucleotide sequence ID" value="NZ_MJMJ01000034.1"/>
</dbReference>
<evidence type="ECO:0000256" key="1">
    <source>
        <dbReference type="SAM" id="Phobius"/>
    </source>
</evidence>
<feature type="transmembrane region" description="Helical" evidence="1">
    <location>
        <begin position="7"/>
        <end position="27"/>
    </location>
</feature>
<dbReference type="EMBL" id="MJMJ01000034">
    <property type="protein sequence ID" value="OLQ86966.1"/>
    <property type="molecule type" value="Genomic_DNA"/>
</dbReference>
<keyword evidence="1" id="KW-0812">Transmembrane</keyword>
<dbReference type="InterPro" id="IPR045584">
    <property type="entry name" value="Pilin-like"/>
</dbReference>
<name>A0A1Q9HC72_9VIBR</name>
<dbReference type="SUPFAM" id="SSF54523">
    <property type="entry name" value="Pili subunits"/>
    <property type="match status" value="1"/>
</dbReference>
<protein>
    <submittedName>
        <fullName evidence="2">MSHA biogenesis protein MshC</fullName>
    </submittedName>
</protein>